<feature type="transmembrane region" description="Helical" evidence="7">
    <location>
        <begin position="239"/>
        <end position="260"/>
    </location>
</feature>
<dbReference type="AlphaFoldDB" id="A0A9Q5HRD5"/>
<feature type="transmembrane region" description="Helical" evidence="7">
    <location>
        <begin position="356"/>
        <end position="377"/>
    </location>
</feature>
<keyword evidence="5 7" id="KW-1133">Transmembrane helix</keyword>
<feature type="transmembrane region" description="Helical" evidence="7">
    <location>
        <begin position="212"/>
        <end position="233"/>
    </location>
</feature>
<gene>
    <name evidence="8" type="ORF">A7U60_g8566</name>
</gene>
<dbReference type="GO" id="GO:0005462">
    <property type="term" value="F:UDP-N-acetylglucosamine transmembrane transporter activity"/>
    <property type="evidence" value="ECO:0007669"/>
    <property type="project" value="TreeGrafter"/>
</dbReference>
<sequence>MFAAISAPFINWDALPELLTTLSLIFGGCCSNALTLEIITSQYAATGTLLTFAQFLAVAVVGLRKQLFVLPYRISRQEGVQRVAKMIVCAKANFISVYGSHERISEEFVQELSSAIEGAITESIEQDPEYENRSISFIATGKHFNIVRDSCQKGDLPSCFNVLLQTEPVLFHRLDAVIDISAPEYPAFLYPRSFGHFFNPLRYRLKRRKIPISRYIVQVLLFLLISLLNNAAFAYHVPMAVHIIFRSGGLVVNMLLGWAFEKRRYSRLQVGSVVLVTLGVILTTLSSTQAKSRTSARPFTDGNDYSSSVAASTSYGKYAVGILILTLALVLSGALGIAQDRTLERYGRGNWEEAMFYLHALALPLFGFTWPGLVAQLRAVHNGPQLLLFGGTTSNTLSPLPYLQIRSPSLWIPSFYIPLALNVFTQLICVAGVNRLTSRVNSLTVSLVLVVRKAVSLGISVLLLGSSRGNTYLWTGAAAVLIGTIGYTLGSTPKRLKDE</sequence>
<evidence type="ECO:0000313" key="8">
    <source>
        <dbReference type="EMBL" id="OCB84580.1"/>
    </source>
</evidence>
<keyword evidence="2" id="KW-0813">Transport</keyword>
<evidence type="ECO:0000256" key="6">
    <source>
        <dbReference type="ARBA" id="ARBA00023136"/>
    </source>
</evidence>
<evidence type="ECO:0000256" key="4">
    <source>
        <dbReference type="ARBA" id="ARBA00022692"/>
    </source>
</evidence>
<dbReference type="InterPro" id="IPR037185">
    <property type="entry name" value="EmrE-like"/>
</dbReference>
<feature type="transmembrane region" description="Helical" evidence="7">
    <location>
        <begin position="272"/>
        <end position="290"/>
    </location>
</feature>
<dbReference type="Proteomes" id="UP000757232">
    <property type="component" value="Unassembled WGS sequence"/>
</dbReference>
<dbReference type="PANTHER" id="PTHR10778:SF4">
    <property type="entry name" value="NUCLEOTIDE SUGAR TRANSPORTER SLC35B4"/>
    <property type="match status" value="1"/>
</dbReference>
<protein>
    <submittedName>
        <fullName evidence="8">UAA-domain-containing protein</fullName>
    </submittedName>
</protein>
<dbReference type="GO" id="GO:0005464">
    <property type="term" value="F:UDP-xylose transmembrane transporter activity"/>
    <property type="evidence" value="ECO:0007669"/>
    <property type="project" value="TreeGrafter"/>
</dbReference>
<comment type="subcellular location">
    <subcellularLocation>
        <location evidence="1">Endomembrane system</location>
        <topology evidence="1">Multi-pass membrane protein</topology>
    </subcellularLocation>
</comment>
<name>A0A9Q5HRD5_SANBA</name>
<comment type="caution">
    <text evidence="8">The sequence shown here is derived from an EMBL/GenBank/DDBJ whole genome shotgun (WGS) entry which is preliminary data.</text>
</comment>
<dbReference type="GO" id="GO:0005789">
    <property type="term" value="C:endoplasmic reticulum membrane"/>
    <property type="evidence" value="ECO:0007669"/>
    <property type="project" value="TreeGrafter"/>
</dbReference>
<dbReference type="InterPro" id="IPR013657">
    <property type="entry name" value="SCL35B1-4/HUT1"/>
</dbReference>
<keyword evidence="4 7" id="KW-0812">Transmembrane</keyword>
<evidence type="ECO:0000256" key="5">
    <source>
        <dbReference type="ARBA" id="ARBA00022989"/>
    </source>
</evidence>
<evidence type="ECO:0000313" key="9">
    <source>
        <dbReference type="Proteomes" id="UP000757232"/>
    </source>
</evidence>
<dbReference type="OrthoDB" id="999962at2759"/>
<evidence type="ECO:0000256" key="7">
    <source>
        <dbReference type="SAM" id="Phobius"/>
    </source>
</evidence>
<dbReference type="SUPFAM" id="SSF103481">
    <property type="entry name" value="Multidrug resistance efflux transporter EmrE"/>
    <property type="match status" value="1"/>
</dbReference>
<keyword evidence="3" id="KW-0762">Sugar transport</keyword>
<evidence type="ECO:0000256" key="1">
    <source>
        <dbReference type="ARBA" id="ARBA00004127"/>
    </source>
</evidence>
<dbReference type="GO" id="GO:0000139">
    <property type="term" value="C:Golgi membrane"/>
    <property type="evidence" value="ECO:0007669"/>
    <property type="project" value="TreeGrafter"/>
</dbReference>
<feature type="transmembrane region" description="Helical" evidence="7">
    <location>
        <begin position="315"/>
        <end position="335"/>
    </location>
</feature>
<feature type="transmembrane region" description="Helical" evidence="7">
    <location>
        <begin position="445"/>
        <end position="465"/>
    </location>
</feature>
<dbReference type="Pfam" id="PF08449">
    <property type="entry name" value="UAA"/>
    <property type="match status" value="2"/>
</dbReference>
<evidence type="ECO:0000256" key="3">
    <source>
        <dbReference type="ARBA" id="ARBA00022597"/>
    </source>
</evidence>
<keyword evidence="6 7" id="KW-0472">Membrane</keyword>
<dbReference type="EMBL" id="LNZH02000215">
    <property type="protein sequence ID" value="OCB84580.1"/>
    <property type="molecule type" value="Genomic_DNA"/>
</dbReference>
<evidence type="ECO:0000256" key="2">
    <source>
        <dbReference type="ARBA" id="ARBA00022448"/>
    </source>
</evidence>
<keyword evidence="9" id="KW-1185">Reference proteome</keyword>
<proteinExistence type="predicted"/>
<feature type="transmembrane region" description="Helical" evidence="7">
    <location>
        <begin position="43"/>
        <end position="63"/>
    </location>
</feature>
<feature type="transmembrane region" description="Helical" evidence="7">
    <location>
        <begin position="410"/>
        <end position="433"/>
    </location>
</feature>
<dbReference type="PANTHER" id="PTHR10778">
    <property type="entry name" value="SOLUTE CARRIER FAMILY 35 MEMBER B"/>
    <property type="match status" value="1"/>
</dbReference>
<reference evidence="8" key="1">
    <citation type="submission" date="2016-06" db="EMBL/GenBank/DDBJ databases">
        <title>Draft Genome sequence of the fungus Inonotus baumii.</title>
        <authorList>
            <person name="Zhu H."/>
            <person name="Lin W."/>
        </authorList>
    </citation>
    <scope>NUCLEOTIDE SEQUENCE</scope>
    <source>
        <strain evidence="8">821</strain>
    </source>
</reference>
<feature type="transmembrane region" description="Helical" evidence="7">
    <location>
        <begin position="471"/>
        <end position="490"/>
    </location>
</feature>
<accession>A0A9Q5HRD5</accession>
<organism evidence="8 9">
    <name type="scientific">Sanghuangporus baumii</name>
    <name type="common">Phellinus baumii</name>
    <dbReference type="NCBI Taxonomy" id="108892"/>
    <lineage>
        <taxon>Eukaryota</taxon>
        <taxon>Fungi</taxon>
        <taxon>Dikarya</taxon>
        <taxon>Basidiomycota</taxon>
        <taxon>Agaricomycotina</taxon>
        <taxon>Agaricomycetes</taxon>
        <taxon>Hymenochaetales</taxon>
        <taxon>Hymenochaetaceae</taxon>
        <taxon>Sanghuangporus</taxon>
    </lineage>
</organism>